<dbReference type="Proteomes" id="UP000054773">
    <property type="component" value="Unassembled WGS sequence"/>
</dbReference>
<dbReference type="EMBL" id="LNYA01000023">
    <property type="protein sequence ID" value="KTC97991.1"/>
    <property type="molecule type" value="Genomic_DNA"/>
</dbReference>
<dbReference type="InterPro" id="IPR036264">
    <property type="entry name" value="Bact_exopeptidase_dim_dom"/>
</dbReference>
<dbReference type="SUPFAM" id="SSF55031">
    <property type="entry name" value="Bacterial exopeptidase dimerisation domain"/>
    <property type="match status" value="1"/>
</dbReference>
<accession>A0A0W0TQZ2</accession>
<dbReference type="AlphaFoldDB" id="A0A0W0TQZ2"/>
<dbReference type="PANTHER" id="PTHR43808">
    <property type="entry name" value="ACETYLORNITHINE DEACETYLASE"/>
    <property type="match status" value="1"/>
</dbReference>
<keyword evidence="5" id="KW-0170">Cobalt</keyword>
<dbReference type="NCBIfam" id="NF005602">
    <property type="entry name" value="PRK07338.1"/>
    <property type="match status" value="1"/>
</dbReference>
<evidence type="ECO:0000256" key="2">
    <source>
        <dbReference type="ARBA" id="ARBA00022723"/>
    </source>
</evidence>
<dbReference type="RefSeq" id="WP_082657130.1">
    <property type="nucleotide sequence ID" value="NZ_CAAAHY010000002.1"/>
</dbReference>
<evidence type="ECO:0000313" key="8">
    <source>
        <dbReference type="EMBL" id="KTC97991.1"/>
    </source>
</evidence>
<dbReference type="PIRSF" id="PIRSF037238">
    <property type="entry name" value="Carboxypeptidase_G2"/>
    <property type="match status" value="1"/>
</dbReference>
<dbReference type="PROSITE" id="PS00758">
    <property type="entry name" value="ARGE_DAPE_CPG2_1"/>
    <property type="match status" value="1"/>
</dbReference>
<dbReference type="PANTHER" id="PTHR43808:SF9">
    <property type="entry name" value="BLL0789 PROTEIN"/>
    <property type="match status" value="1"/>
</dbReference>
<keyword evidence="8" id="KW-0121">Carboxypeptidase</keyword>
<dbReference type="CDD" id="cd03885">
    <property type="entry name" value="M20_CPDG2"/>
    <property type="match status" value="1"/>
</dbReference>
<keyword evidence="2" id="KW-0479">Metal-binding</keyword>
<dbReference type="SUPFAM" id="SSF53187">
    <property type="entry name" value="Zn-dependent exopeptidases"/>
    <property type="match status" value="1"/>
</dbReference>
<keyword evidence="4" id="KW-0862">Zinc</keyword>
<gene>
    <name evidence="8" type="primary">cpg2</name>
    <name evidence="8" type="ORF">Lery_1045</name>
</gene>
<proteinExistence type="predicted"/>
<evidence type="ECO:0000259" key="7">
    <source>
        <dbReference type="Pfam" id="PF07687"/>
    </source>
</evidence>
<dbReference type="Gene3D" id="3.30.70.360">
    <property type="match status" value="1"/>
</dbReference>
<protein>
    <submittedName>
        <fullName evidence="8">Carboxypeptidase G2</fullName>
    </submittedName>
</protein>
<feature type="active site" evidence="6">
    <location>
        <position position="102"/>
    </location>
</feature>
<dbReference type="InterPro" id="IPR017150">
    <property type="entry name" value="Pept_M20_glutamate_carboxypep"/>
</dbReference>
<dbReference type="InterPro" id="IPR001261">
    <property type="entry name" value="ArgE/DapE_CS"/>
</dbReference>
<feature type="active site" description="Proton acceptor" evidence="6">
    <location>
        <position position="163"/>
    </location>
</feature>
<keyword evidence="3" id="KW-0378">Hydrolase</keyword>
<comment type="cofactor">
    <cofactor evidence="1">
        <name>Zn(2+)</name>
        <dbReference type="ChEBI" id="CHEBI:29105"/>
    </cofactor>
</comment>
<sequence length="407" mass="44405">MNKAREELVYSLQASNLTMLEQLHQFCAVNSGTHNLEGLQRIHDVLSNAFEPIADQIDSLTLPAVTSLNMNGDTTTESCGKTLFIRKRPSLKRRILLTGHMDTVYGVNHPFQTLDYIDANHIRGPGVADMKGGLIVILHALSAFEKSNLSSTLGWDVLINSDEEIGSPASSVVFERIAGNYQAGLIYEPAMTPQGTLAKNRRGSGKLTLIVTGREAHVGRAFNEGRNAIAYLAEAVLAIHQLNGQRDGVTINVGKIAGGEALNVVPAKAIAKLDVRIARPEDEQWVKRQLDQIIKQLQQPDYTLSVHGHFGRPVKRVCKATERLFQRIQQAGRYLGLELDWQDSGGCCDGNNLAQHGLPVIDTLGVRGGHIHSSEEYIIVDSLPERAALSALLLYDLASGGLEELAL</sequence>
<name>A0A0W0TQZ2_LEGER</name>
<comment type="caution">
    <text evidence="8">The sequence shown here is derived from an EMBL/GenBank/DDBJ whole genome shotgun (WGS) entry which is preliminary data.</text>
</comment>
<evidence type="ECO:0000256" key="5">
    <source>
        <dbReference type="ARBA" id="ARBA00023285"/>
    </source>
</evidence>
<dbReference type="OrthoDB" id="9776600at2"/>
<evidence type="ECO:0000313" key="9">
    <source>
        <dbReference type="Proteomes" id="UP000054773"/>
    </source>
</evidence>
<organism evidence="8 9">
    <name type="scientific">Legionella erythra</name>
    <dbReference type="NCBI Taxonomy" id="448"/>
    <lineage>
        <taxon>Bacteria</taxon>
        <taxon>Pseudomonadati</taxon>
        <taxon>Pseudomonadota</taxon>
        <taxon>Gammaproteobacteria</taxon>
        <taxon>Legionellales</taxon>
        <taxon>Legionellaceae</taxon>
        <taxon>Legionella</taxon>
    </lineage>
</organism>
<dbReference type="GO" id="GO:0004180">
    <property type="term" value="F:carboxypeptidase activity"/>
    <property type="evidence" value="ECO:0007669"/>
    <property type="project" value="UniProtKB-KW"/>
</dbReference>
<feature type="domain" description="Peptidase M20 dimerisation" evidence="7">
    <location>
        <begin position="201"/>
        <end position="298"/>
    </location>
</feature>
<keyword evidence="8" id="KW-0645">Protease</keyword>
<dbReference type="GO" id="GO:0046872">
    <property type="term" value="F:metal ion binding"/>
    <property type="evidence" value="ECO:0007669"/>
    <property type="project" value="UniProtKB-KW"/>
</dbReference>
<reference evidence="8 9" key="1">
    <citation type="submission" date="2015-11" db="EMBL/GenBank/DDBJ databases">
        <title>Genomic analysis of 38 Legionella species identifies large and diverse effector repertoires.</title>
        <authorList>
            <person name="Burstein D."/>
            <person name="Amaro F."/>
            <person name="Zusman T."/>
            <person name="Lifshitz Z."/>
            <person name="Cohen O."/>
            <person name="Gilbert J.A."/>
            <person name="Pupko T."/>
            <person name="Shuman H.A."/>
            <person name="Segal G."/>
        </authorList>
    </citation>
    <scope>NUCLEOTIDE SEQUENCE [LARGE SCALE GENOMIC DNA]</scope>
    <source>
        <strain evidence="8 9">SE-32A-C8</strain>
    </source>
</reference>
<dbReference type="Pfam" id="PF01546">
    <property type="entry name" value="Peptidase_M20"/>
    <property type="match status" value="1"/>
</dbReference>
<dbReference type="PATRIC" id="fig|448.7.peg.1099"/>
<dbReference type="InterPro" id="IPR011650">
    <property type="entry name" value="Peptidase_M20_dimer"/>
</dbReference>
<evidence type="ECO:0000256" key="3">
    <source>
        <dbReference type="ARBA" id="ARBA00022801"/>
    </source>
</evidence>
<evidence type="ECO:0000256" key="6">
    <source>
        <dbReference type="PIRSR" id="PIRSR037238-1"/>
    </source>
</evidence>
<dbReference type="STRING" id="448.Lery_1045"/>
<evidence type="ECO:0000256" key="4">
    <source>
        <dbReference type="ARBA" id="ARBA00022833"/>
    </source>
</evidence>
<dbReference type="Pfam" id="PF07687">
    <property type="entry name" value="M20_dimer"/>
    <property type="match status" value="1"/>
</dbReference>
<dbReference type="Gene3D" id="3.40.630.10">
    <property type="entry name" value="Zn peptidases"/>
    <property type="match status" value="1"/>
</dbReference>
<keyword evidence="9" id="KW-1185">Reference proteome</keyword>
<dbReference type="InterPro" id="IPR002933">
    <property type="entry name" value="Peptidase_M20"/>
</dbReference>
<evidence type="ECO:0000256" key="1">
    <source>
        <dbReference type="ARBA" id="ARBA00001947"/>
    </source>
</evidence>
<dbReference type="InterPro" id="IPR050072">
    <property type="entry name" value="Peptidase_M20A"/>
</dbReference>